<evidence type="ECO:0000256" key="2">
    <source>
        <dbReference type="ARBA" id="ARBA00001946"/>
    </source>
</evidence>
<dbReference type="GO" id="GO:0030604">
    <property type="term" value="F:1-deoxy-D-xylulose-5-phosphate reductoisomerase activity"/>
    <property type="evidence" value="ECO:0007669"/>
    <property type="project" value="UniProtKB-EC"/>
</dbReference>
<comment type="caution">
    <text evidence="10">The sequence shown here is derived from an EMBL/GenBank/DDBJ whole genome shotgun (WGS) entry which is preliminary data.</text>
</comment>
<comment type="pathway">
    <text evidence="3">Isoprenoid biosynthesis; isopentenyl diphosphate biosynthesis via DXP pathway; isopentenyl diphosphate from 1-deoxy-D-xylulose 5-phosphate: step 1/6.</text>
</comment>
<accession>A0A2U1PCW7</accession>
<keyword evidence="11" id="KW-1185">Reference proteome</keyword>
<evidence type="ECO:0000259" key="9">
    <source>
        <dbReference type="Pfam" id="PF08436"/>
    </source>
</evidence>
<dbReference type="UniPathway" id="UPA00056">
    <property type="reaction ID" value="UER00092"/>
</dbReference>
<evidence type="ECO:0000313" key="10">
    <source>
        <dbReference type="EMBL" id="PWA83577.1"/>
    </source>
</evidence>
<reference evidence="10 11" key="1">
    <citation type="journal article" date="2018" name="Mol. Plant">
        <title>The genome of Artemisia annua provides insight into the evolution of Asteraceae family and artemisinin biosynthesis.</title>
        <authorList>
            <person name="Shen Q."/>
            <person name="Zhang L."/>
            <person name="Liao Z."/>
            <person name="Wang S."/>
            <person name="Yan T."/>
            <person name="Shi P."/>
            <person name="Liu M."/>
            <person name="Fu X."/>
            <person name="Pan Q."/>
            <person name="Wang Y."/>
            <person name="Lv Z."/>
            <person name="Lu X."/>
            <person name="Zhang F."/>
            <person name="Jiang W."/>
            <person name="Ma Y."/>
            <person name="Chen M."/>
            <person name="Hao X."/>
            <person name="Li L."/>
            <person name="Tang Y."/>
            <person name="Lv G."/>
            <person name="Zhou Y."/>
            <person name="Sun X."/>
            <person name="Brodelius P.E."/>
            <person name="Rose J.K.C."/>
            <person name="Tang K."/>
        </authorList>
    </citation>
    <scope>NUCLEOTIDE SEQUENCE [LARGE SCALE GENOMIC DNA]</scope>
    <source>
        <strain evidence="11">cv. Huhao1</strain>
        <tissue evidence="10">Leaf</tissue>
    </source>
</reference>
<evidence type="ECO:0000256" key="3">
    <source>
        <dbReference type="ARBA" id="ARBA00005094"/>
    </source>
</evidence>
<dbReference type="GO" id="GO:0016853">
    <property type="term" value="F:isomerase activity"/>
    <property type="evidence" value="ECO:0007669"/>
    <property type="project" value="UniProtKB-KW"/>
</dbReference>
<comment type="catalytic activity">
    <reaction evidence="8">
        <text>2-C-methyl-D-erythritol 4-phosphate + NADP(+) = 1-deoxy-D-xylulose 5-phosphate + NADPH + H(+)</text>
        <dbReference type="Rhea" id="RHEA:13717"/>
        <dbReference type="ChEBI" id="CHEBI:15378"/>
        <dbReference type="ChEBI" id="CHEBI:57783"/>
        <dbReference type="ChEBI" id="CHEBI:57792"/>
        <dbReference type="ChEBI" id="CHEBI:58262"/>
        <dbReference type="ChEBI" id="CHEBI:58349"/>
        <dbReference type="EC" id="1.1.1.267"/>
    </reaction>
    <physiologicalReaction direction="right-to-left" evidence="8">
        <dbReference type="Rhea" id="RHEA:13719"/>
    </physiologicalReaction>
</comment>
<dbReference type="EMBL" id="PKPP01001330">
    <property type="protein sequence ID" value="PWA83577.1"/>
    <property type="molecule type" value="Genomic_DNA"/>
</dbReference>
<dbReference type="Pfam" id="PF08436">
    <property type="entry name" value="DXP_redisom_C"/>
    <property type="match status" value="1"/>
</dbReference>
<comment type="cofactor">
    <cofactor evidence="2">
        <name>Mg(2+)</name>
        <dbReference type="ChEBI" id="CHEBI:18420"/>
    </cofactor>
</comment>
<keyword evidence="6" id="KW-0479">Metal-binding</keyword>
<dbReference type="AlphaFoldDB" id="A0A2U1PCW7"/>
<dbReference type="InterPro" id="IPR013644">
    <property type="entry name" value="DXP_reductoisomerase_C"/>
</dbReference>
<dbReference type="InterPro" id="IPR003821">
    <property type="entry name" value="DXP_reductoisomerase"/>
</dbReference>
<evidence type="ECO:0000256" key="8">
    <source>
        <dbReference type="ARBA" id="ARBA00048543"/>
    </source>
</evidence>
<protein>
    <recommendedName>
        <fullName evidence="5">1-deoxy-D-xylulose-5-phosphate reductoisomerase</fullName>
        <ecNumber evidence="5">1.1.1.267</ecNumber>
    </recommendedName>
</protein>
<gene>
    <name evidence="10" type="ORF">CTI12_AA165880</name>
</gene>
<name>A0A2U1PCW7_ARTAN</name>
<comment type="similarity">
    <text evidence="4">Belongs to the DXR family.</text>
</comment>
<comment type="cofactor">
    <cofactor evidence="1">
        <name>Mn(2+)</name>
        <dbReference type="ChEBI" id="CHEBI:29035"/>
    </cofactor>
</comment>
<evidence type="ECO:0000313" key="11">
    <source>
        <dbReference type="Proteomes" id="UP000245207"/>
    </source>
</evidence>
<dbReference type="GO" id="GO:0051484">
    <property type="term" value="P:isopentenyl diphosphate biosynthetic process, methylerythritol 4-phosphate pathway involved in terpenoid biosynthetic process"/>
    <property type="evidence" value="ECO:0007669"/>
    <property type="project" value="TreeGrafter"/>
</dbReference>
<evidence type="ECO:0000256" key="4">
    <source>
        <dbReference type="ARBA" id="ARBA00006825"/>
    </source>
</evidence>
<evidence type="ECO:0000256" key="5">
    <source>
        <dbReference type="ARBA" id="ARBA00012366"/>
    </source>
</evidence>
<dbReference type="EC" id="1.1.1.267" evidence="5"/>
<dbReference type="PANTHER" id="PTHR30525">
    <property type="entry name" value="1-DEOXY-D-XYLULOSE 5-PHOSPHATE REDUCTOISOMERASE"/>
    <property type="match status" value="1"/>
</dbReference>
<evidence type="ECO:0000256" key="6">
    <source>
        <dbReference type="ARBA" id="ARBA00022723"/>
    </source>
</evidence>
<dbReference type="GO" id="GO:0030145">
    <property type="term" value="F:manganese ion binding"/>
    <property type="evidence" value="ECO:0007669"/>
    <property type="project" value="TreeGrafter"/>
</dbReference>
<dbReference type="Proteomes" id="UP000245207">
    <property type="component" value="Unassembled WGS sequence"/>
</dbReference>
<dbReference type="SUPFAM" id="SSF55347">
    <property type="entry name" value="Glyceraldehyde-3-phosphate dehydrogenase-like, C-terminal domain"/>
    <property type="match status" value="1"/>
</dbReference>
<dbReference type="PANTHER" id="PTHR30525:SF0">
    <property type="entry name" value="1-DEOXY-D-XYLULOSE 5-PHOSPHATE REDUCTOISOMERASE, CHLOROPLASTIC"/>
    <property type="match status" value="1"/>
</dbReference>
<feature type="domain" description="1-deoxy-D-xylulose 5-phosphate reductoisomerase C-terminal" evidence="9">
    <location>
        <begin position="145"/>
        <end position="205"/>
    </location>
</feature>
<proteinExistence type="inferred from homology"/>
<evidence type="ECO:0000256" key="1">
    <source>
        <dbReference type="ARBA" id="ARBA00001936"/>
    </source>
</evidence>
<keyword evidence="10" id="KW-0413">Isomerase</keyword>
<sequence>MKVAAATAFGAEFKIAFRIRGRCLNLASRGRLTYPADLYAEAIRSGQTNADTVQSWAFRLVLRKPEAEWQFTTATTVMDSGTQLKGLILGIKEYSSPPVAVADVWIRARYNFLLFAYVTCKTMVAWILGKSFFMEFYRPIREKHLHQCIQGFPEGALRRIILTASGGTGRLKDLKMLQVADALKHPNWSMGRKITVDSATLFNKVIF</sequence>
<dbReference type="GO" id="GO:0070402">
    <property type="term" value="F:NADPH binding"/>
    <property type="evidence" value="ECO:0007669"/>
    <property type="project" value="TreeGrafter"/>
</dbReference>
<keyword evidence="7" id="KW-0560">Oxidoreductase</keyword>
<evidence type="ECO:0000256" key="7">
    <source>
        <dbReference type="ARBA" id="ARBA00023002"/>
    </source>
</evidence>
<dbReference type="STRING" id="35608.A0A2U1PCW7"/>
<organism evidence="10 11">
    <name type="scientific">Artemisia annua</name>
    <name type="common">Sweet wormwood</name>
    <dbReference type="NCBI Taxonomy" id="35608"/>
    <lineage>
        <taxon>Eukaryota</taxon>
        <taxon>Viridiplantae</taxon>
        <taxon>Streptophyta</taxon>
        <taxon>Embryophyta</taxon>
        <taxon>Tracheophyta</taxon>
        <taxon>Spermatophyta</taxon>
        <taxon>Magnoliopsida</taxon>
        <taxon>eudicotyledons</taxon>
        <taxon>Gunneridae</taxon>
        <taxon>Pentapetalae</taxon>
        <taxon>asterids</taxon>
        <taxon>campanulids</taxon>
        <taxon>Asterales</taxon>
        <taxon>Asteraceae</taxon>
        <taxon>Asteroideae</taxon>
        <taxon>Anthemideae</taxon>
        <taxon>Artemisiinae</taxon>
        <taxon>Artemisia</taxon>
    </lineage>
</organism>